<sequence length="221" mass="25111">MRSALSGYYTTTCIRFEKADGDVTRFYLAQGYIYSISKMLRMLRVKDLHPSHRFLPDTSSPYGDQIARTWCYETGGWLKLLRQADMVHLPYHQEQPPRAGLVIDESFRFGTYGKTPASALPAVSANHFGPWSHVSTSNAPEYATVPEELAGRDSQTRPVLLGSSSWRSERRTRRPAVKAERREHGKSIMAEPGIGMQIYSHHEVLRSRRHRKISLGCSLSK</sequence>
<feature type="region of interest" description="Disordered" evidence="1">
    <location>
        <begin position="150"/>
        <end position="187"/>
    </location>
</feature>
<organism evidence="2 3">
    <name type="scientific">Clohesyomyces aquaticus</name>
    <dbReference type="NCBI Taxonomy" id="1231657"/>
    <lineage>
        <taxon>Eukaryota</taxon>
        <taxon>Fungi</taxon>
        <taxon>Dikarya</taxon>
        <taxon>Ascomycota</taxon>
        <taxon>Pezizomycotina</taxon>
        <taxon>Dothideomycetes</taxon>
        <taxon>Pleosporomycetidae</taxon>
        <taxon>Pleosporales</taxon>
        <taxon>Lindgomycetaceae</taxon>
        <taxon>Clohesyomyces</taxon>
    </lineage>
</organism>
<evidence type="ECO:0000313" key="2">
    <source>
        <dbReference type="EMBL" id="ORX99615.1"/>
    </source>
</evidence>
<reference evidence="2 3" key="1">
    <citation type="submission" date="2016-07" db="EMBL/GenBank/DDBJ databases">
        <title>Pervasive Adenine N6-methylation of Active Genes in Fungi.</title>
        <authorList>
            <consortium name="DOE Joint Genome Institute"/>
            <person name="Mondo S.J."/>
            <person name="Dannebaum R.O."/>
            <person name="Kuo R.C."/>
            <person name="Labutti K."/>
            <person name="Haridas S."/>
            <person name="Kuo A."/>
            <person name="Salamov A."/>
            <person name="Ahrendt S.R."/>
            <person name="Lipzen A."/>
            <person name="Sullivan W."/>
            <person name="Andreopoulos W.B."/>
            <person name="Clum A."/>
            <person name="Lindquist E."/>
            <person name="Daum C."/>
            <person name="Ramamoorthy G.K."/>
            <person name="Gryganskyi A."/>
            <person name="Culley D."/>
            <person name="Magnuson J.K."/>
            <person name="James T.Y."/>
            <person name="O'Malley M.A."/>
            <person name="Stajich J.E."/>
            <person name="Spatafora J.W."/>
            <person name="Visel A."/>
            <person name="Grigoriev I.V."/>
        </authorList>
    </citation>
    <scope>NUCLEOTIDE SEQUENCE [LARGE SCALE GENOMIC DNA]</scope>
    <source>
        <strain evidence="2 3">CBS 115471</strain>
    </source>
</reference>
<name>A0A1Y1YNR2_9PLEO</name>
<evidence type="ECO:0000313" key="3">
    <source>
        <dbReference type="Proteomes" id="UP000193144"/>
    </source>
</evidence>
<feature type="compositionally biased region" description="Basic and acidic residues" evidence="1">
    <location>
        <begin position="177"/>
        <end position="186"/>
    </location>
</feature>
<protein>
    <submittedName>
        <fullName evidence="2">Uncharacterized protein</fullName>
    </submittedName>
</protein>
<evidence type="ECO:0000256" key="1">
    <source>
        <dbReference type="SAM" id="MobiDB-lite"/>
    </source>
</evidence>
<proteinExistence type="predicted"/>
<keyword evidence="3" id="KW-1185">Reference proteome</keyword>
<dbReference type="EMBL" id="MCFA01000195">
    <property type="protein sequence ID" value="ORX99615.1"/>
    <property type="molecule type" value="Genomic_DNA"/>
</dbReference>
<dbReference type="Proteomes" id="UP000193144">
    <property type="component" value="Unassembled WGS sequence"/>
</dbReference>
<gene>
    <name evidence="2" type="ORF">BCR34DRAFT_124109</name>
</gene>
<accession>A0A1Y1YNR2</accession>
<dbReference type="AlphaFoldDB" id="A0A1Y1YNR2"/>
<comment type="caution">
    <text evidence="2">The sequence shown here is derived from an EMBL/GenBank/DDBJ whole genome shotgun (WGS) entry which is preliminary data.</text>
</comment>